<feature type="transmembrane region" description="Helical" evidence="1">
    <location>
        <begin position="220"/>
        <end position="240"/>
    </location>
</feature>
<keyword evidence="2" id="KW-0732">Signal</keyword>
<keyword evidence="4" id="KW-1185">Reference proteome</keyword>
<dbReference type="OrthoDB" id="3686194at2"/>
<reference evidence="4" key="1">
    <citation type="submission" date="2016-10" db="EMBL/GenBank/DDBJ databases">
        <authorList>
            <person name="Varghese N."/>
            <person name="Submissions S."/>
        </authorList>
    </citation>
    <scope>NUCLEOTIDE SEQUENCE [LARGE SCALE GENOMIC DNA]</scope>
    <source>
        <strain evidence="4">IBRC-M 10403</strain>
    </source>
</reference>
<feature type="signal peptide" evidence="2">
    <location>
        <begin position="1"/>
        <end position="29"/>
    </location>
</feature>
<evidence type="ECO:0000256" key="1">
    <source>
        <dbReference type="SAM" id="Phobius"/>
    </source>
</evidence>
<keyword evidence="1" id="KW-0812">Transmembrane</keyword>
<gene>
    <name evidence="3" type="ORF">SAMN05216174_11668</name>
</gene>
<dbReference type="NCBIfam" id="NF040603">
    <property type="entry name" value="choice_anch_P"/>
    <property type="match status" value="1"/>
</dbReference>
<organism evidence="3 4">
    <name type="scientific">Actinokineospora iranica</name>
    <dbReference type="NCBI Taxonomy" id="1271860"/>
    <lineage>
        <taxon>Bacteria</taxon>
        <taxon>Bacillati</taxon>
        <taxon>Actinomycetota</taxon>
        <taxon>Actinomycetes</taxon>
        <taxon>Pseudonocardiales</taxon>
        <taxon>Pseudonocardiaceae</taxon>
        <taxon>Actinokineospora</taxon>
    </lineage>
</organism>
<feature type="chain" id="PRO_5011614565" evidence="2">
    <location>
        <begin position="30"/>
        <end position="248"/>
    </location>
</feature>
<keyword evidence="1" id="KW-0472">Membrane</keyword>
<keyword evidence="1" id="KW-1133">Transmembrane helix</keyword>
<sequence>MRKRWVRHVCLGGVVVATALVTGAVPASAEPGDSSAYAADVSVRVHHGPSLDLGPLAASAADGPVTARHATVTAPGVLTTGLVSSGAARDDATGAVHAEASLTDVRLILGQLGKIGAVKVVCDATQSGTTGATSLTHVALPGVSVAANPEPNTTLAAPPGPIPASLVSVVFNEQIHNDDGSLTINGVHLRLTPELGSGDIILGRATCGLPCPPIPLASGLGLWLGLGLLTLAAVPVGVVVRRRHRAVV</sequence>
<evidence type="ECO:0000256" key="2">
    <source>
        <dbReference type="SAM" id="SignalP"/>
    </source>
</evidence>
<name>A0A1G6X240_9PSEU</name>
<evidence type="ECO:0000313" key="3">
    <source>
        <dbReference type="EMBL" id="SDD72129.1"/>
    </source>
</evidence>
<dbReference type="EMBL" id="FMZZ01000016">
    <property type="protein sequence ID" value="SDD72129.1"/>
    <property type="molecule type" value="Genomic_DNA"/>
</dbReference>
<dbReference type="AlphaFoldDB" id="A0A1G6X240"/>
<dbReference type="RefSeq" id="WP_139190998.1">
    <property type="nucleotide sequence ID" value="NZ_FMZZ01000016.1"/>
</dbReference>
<evidence type="ECO:0000313" key="4">
    <source>
        <dbReference type="Proteomes" id="UP000199501"/>
    </source>
</evidence>
<proteinExistence type="predicted"/>
<protein>
    <submittedName>
        <fullName evidence="3">Uncharacterized protein</fullName>
    </submittedName>
</protein>
<accession>A0A1G6X240</accession>
<dbReference type="Proteomes" id="UP000199501">
    <property type="component" value="Unassembled WGS sequence"/>
</dbReference>
<dbReference type="STRING" id="1271860.SAMN05216174_11668"/>